<dbReference type="Proteomes" id="UP000826656">
    <property type="component" value="Unassembled WGS sequence"/>
</dbReference>
<proteinExistence type="predicted"/>
<keyword evidence="3" id="KW-1185">Reference proteome</keyword>
<protein>
    <recommendedName>
        <fullName evidence="4">DOG1 domain-containing protein</fullName>
    </recommendedName>
</protein>
<comment type="caution">
    <text evidence="2">The sequence shown here is derived from an EMBL/GenBank/DDBJ whole genome shotgun (WGS) entry which is preliminary data.</text>
</comment>
<evidence type="ECO:0000256" key="1">
    <source>
        <dbReference type="SAM" id="MobiDB-lite"/>
    </source>
</evidence>
<evidence type="ECO:0000313" key="3">
    <source>
        <dbReference type="Proteomes" id="UP000826656"/>
    </source>
</evidence>
<sequence>MAFKQTSRRFKHVDVSSSSASAPPPKWKQEMTSMKSQLNALLSLYQKNIGNVPSLISTSSTGCDDIELIELIGFWSARTKSCYGSLPDFVTYLSLVDYSTENNSLRI</sequence>
<evidence type="ECO:0000313" key="2">
    <source>
        <dbReference type="EMBL" id="KAH0779368.1"/>
    </source>
</evidence>
<gene>
    <name evidence="2" type="ORF">KY290_005795</name>
</gene>
<dbReference type="EMBL" id="JAIVGD010000002">
    <property type="protein sequence ID" value="KAH0779368.1"/>
    <property type="molecule type" value="Genomic_DNA"/>
</dbReference>
<accession>A0ABQ7WH09</accession>
<evidence type="ECO:0008006" key="4">
    <source>
        <dbReference type="Google" id="ProtNLM"/>
    </source>
</evidence>
<reference evidence="2 3" key="1">
    <citation type="journal article" date="2021" name="bioRxiv">
        <title>Chromosome-scale and haplotype-resolved genome assembly of a tetraploid potato cultivar.</title>
        <authorList>
            <person name="Sun H."/>
            <person name="Jiao W.-B."/>
            <person name="Krause K."/>
            <person name="Campoy J.A."/>
            <person name="Goel M."/>
            <person name="Folz-Donahue K."/>
            <person name="Kukat C."/>
            <person name="Huettel B."/>
            <person name="Schneeberger K."/>
        </authorList>
    </citation>
    <scope>NUCLEOTIDE SEQUENCE [LARGE SCALE GENOMIC DNA]</scope>
    <source>
        <strain evidence="2">SolTubOtavaFocal</strain>
        <tissue evidence="2">Leaves</tissue>
    </source>
</reference>
<feature type="compositionally biased region" description="Basic residues" evidence="1">
    <location>
        <begin position="1"/>
        <end position="11"/>
    </location>
</feature>
<feature type="region of interest" description="Disordered" evidence="1">
    <location>
        <begin position="1"/>
        <end position="27"/>
    </location>
</feature>
<name>A0ABQ7WH09_SOLTU</name>
<organism evidence="2 3">
    <name type="scientific">Solanum tuberosum</name>
    <name type="common">Potato</name>
    <dbReference type="NCBI Taxonomy" id="4113"/>
    <lineage>
        <taxon>Eukaryota</taxon>
        <taxon>Viridiplantae</taxon>
        <taxon>Streptophyta</taxon>
        <taxon>Embryophyta</taxon>
        <taxon>Tracheophyta</taxon>
        <taxon>Spermatophyta</taxon>
        <taxon>Magnoliopsida</taxon>
        <taxon>eudicotyledons</taxon>
        <taxon>Gunneridae</taxon>
        <taxon>Pentapetalae</taxon>
        <taxon>asterids</taxon>
        <taxon>lamiids</taxon>
        <taxon>Solanales</taxon>
        <taxon>Solanaceae</taxon>
        <taxon>Solanoideae</taxon>
        <taxon>Solaneae</taxon>
        <taxon>Solanum</taxon>
    </lineage>
</organism>